<dbReference type="InterPro" id="IPR027385">
    <property type="entry name" value="Beta-barrel_OMP"/>
</dbReference>
<name>A0A0F3QJN1_RICBE</name>
<evidence type="ECO:0000259" key="3">
    <source>
        <dbReference type="Pfam" id="PF13505"/>
    </source>
</evidence>
<protein>
    <submittedName>
        <fullName evidence="4">Putative adhesin</fullName>
    </submittedName>
</protein>
<dbReference type="AlphaFoldDB" id="A0A0F3QJN1"/>
<dbReference type="STRING" id="33990.A3306_02945"/>
<feature type="chain" id="PRO_5002465714" evidence="2">
    <location>
        <begin position="23"/>
        <end position="249"/>
    </location>
</feature>
<dbReference type="EMBL" id="LAOJ01000001">
    <property type="protein sequence ID" value="KJV92810.1"/>
    <property type="molecule type" value="Genomic_DNA"/>
</dbReference>
<keyword evidence="1 2" id="KW-0732">Signal</keyword>
<proteinExistence type="predicted"/>
<reference evidence="4 5" key="1">
    <citation type="submission" date="2015-02" db="EMBL/GenBank/DDBJ databases">
        <title>Genome Sequencing of Rickettsiales.</title>
        <authorList>
            <person name="Daugherty S.C."/>
            <person name="Su Q."/>
            <person name="Abolude K."/>
            <person name="Beier-Sexton M."/>
            <person name="Carlyon J.A."/>
            <person name="Carter R."/>
            <person name="Day N.P."/>
            <person name="Dumler S.J."/>
            <person name="Dyachenko V."/>
            <person name="Godinez A."/>
            <person name="Kurtti T.J."/>
            <person name="Lichay M."/>
            <person name="Mullins K.E."/>
            <person name="Ott S."/>
            <person name="Pappas-Brown V."/>
            <person name="Paris D.H."/>
            <person name="Patel P."/>
            <person name="Richards A.L."/>
            <person name="Sadzewicz L."/>
            <person name="Sears K."/>
            <person name="Seidman D."/>
            <person name="Sengamalay N."/>
            <person name="Stenos J."/>
            <person name="Tallon L.J."/>
            <person name="Vincent G."/>
            <person name="Fraser C.M."/>
            <person name="Munderloh U."/>
            <person name="Dunning-Hotopp J.C."/>
        </authorList>
    </citation>
    <scope>NUCLEOTIDE SEQUENCE [LARGE SCALE GENOMIC DNA]</scope>
    <source>
        <strain evidence="4 5">RML Mogi</strain>
    </source>
</reference>
<dbReference type="PATRIC" id="fig|1359194.3.peg.1476"/>
<evidence type="ECO:0000256" key="1">
    <source>
        <dbReference type="ARBA" id="ARBA00022729"/>
    </source>
</evidence>
<dbReference type="Proteomes" id="UP000033689">
    <property type="component" value="Unassembled WGS sequence"/>
</dbReference>
<evidence type="ECO:0000313" key="5">
    <source>
        <dbReference type="Proteomes" id="UP000033689"/>
    </source>
</evidence>
<evidence type="ECO:0000313" key="4">
    <source>
        <dbReference type="EMBL" id="KJV92810.1"/>
    </source>
</evidence>
<feature type="domain" description="Outer membrane protein beta-barrel" evidence="3">
    <location>
        <begin position="44"/>
        <end position="247"/>
    </location>
</feature>
<dbReference type="InterPro" id="IPR011250">
    <property type="entry name" value="OMP/PagP_B-barrel"/>
</dbReference>
<dbReference type="Pfam" id="PF13505">
    <property type="entry name" value="OMP_b-brl"/>
    <property type="match status" value="1"/>
</dbReference>
<evidence type="ECO:0000256" key="2">
    <source>
        <dbReference type="SAM" id="SignalP"/>
    </source>
</evidence>
<comment type="caution">
    <text evidence="4">The sequence shown here is derived from an EMBL/GenBank/DDBJ whole genome shotgun (WGS) entry which is preliminary data.</text>
</comment>
<dbReference type="SUPFAM" id="SSF56925">
    <property type="entry name" value="OMPA-like"/>
    <property type="match status" value="1"/>
</dbReference>
<sequence length="249" mass="27103">MKKLLLITAASTAILSSAAIFAATDPCEGVVMNAPMTDSAMNSSMPASAMENQWYLKLDAGAVIFDSQKDKVTGIKVKSNTGFTGEIGAGYYIMDNLRTDFTVGLVTSNHLKKSANDKYGDRVSVKHRPNIVSFLLNGYVDVVDLNMFKVFAGAGIGAAMVKEKISYTFPDPDIENGKVNIKNKTNFAYQLSLGASFEVAQGVKAELVYSWRDYGKTKTKTITEGSDSTRYGGTRYRGNNLMVGLRFDM</sequence>
<feature type="signal peptide" evidence="2">
    <location>
        <begin position="1"/>
        <end position="22"/>
    </location>
</feature>
<accession>A0A0F3QJN1</accession>
<gene>
    <name evidence="4" type="ORF">RBEMOGI_1447</name>
</gene>
<organism evidence="4 5">
    <name type="scientific">Rickettsia bellii str. RML Mogi</name>
    <dbReference type="NCBI Taxonomy" id="1359194"/>
    <lineage>
        <taxon>Bacteria</taxon>
        <taxon>Pseudomonadati</taxon>
        <taxon>Pseudomonadota</taxon>
        <taxon>Alphaproteobacteria</taxon>
        <taxon>Rickettsiales</taxon>
        <taxon>Rickettsiaceae</taxon>
        <taxon>Rickettsieae</taxon>
        <taxon>Rickettsia</taxon>
        <taxon>belli group</taxon>
    </lineage>
</organism>
<dbReference type="Gene3D" id="2.40.160.20">
    <property type="match status" value="1"/>
</dbReference>
<dbReference type="RefSeq" id="WP_045799885.1">
    <property type="nucleotide sequence ID" value="NZ_LAOJ01000001.1"/>
</dbReference>